<reference evidence="11" key="2">
    <citation type="submission" date="2025-08" db="UniProtKB">
        <authorList>
            <consortium name="RefSeq"/>
        </authorList>
    </citation>
    <scope>IDENTIFICATION</scope>
    <source>
        <tissue evidence="11">Leaf</tissue>
    </source>
</reference>
<dbReference type="InterPro" id="IPR011050">
    <property type="entry name" value="Pectin_lyase_fold/virulence"/>
</dbReference>
<keyword evidence="6 9" id="KW-0326">Glycosidase</keyword>
<protein>
    <submittedName>
        <fullName evidence="11">Probable polygalacturonase At3g15720</fullName>
    </submittedName>
</protein>
<dbReference type="GeneID" id="110786754"/>
<dbReference type="Pfam" id="PF00295">
    <property type="entry name" value="Glyco_hydro_28"/>
    <property type="match status" value="1"/>
</dbReference>
<dbReference type="PROSITE" id="PS00502">
    <property type="entry name" value="POLYGALACTURONASE"/>
    <property type="match status" value="1"/>
</dbReference>
<keyword evidence="7" id="KW-0961">Cell wall biogenesis/degradation</keyword>
<evidence type="ECO:0000256" key="8">
    <source>
        <dbReference type="PROSITE-ProRule" id="PRU10052"/>
    </source>
</evidence>
<evidence type="ECO:0000256" key="2">
    <source>
        <dbReference type="ARBA" id="ARBA00008834"/>
    </source>
</evidence>
<feature type="active site" evidence="8">
    <location>
        <position position="215"/>
    </location>
</feature>
<dbReference type="Gene3D" id="2.160.20.10">
    <property type="entry name" value="Single-stranded right-handed beta-helix, Pectin lyase-like"/>
    <property type="match status" value="1"/>
</dbReference>
<evidence type="ECO:0000256" key="5">
    <source>
        <dbReference type="ARBA" id="ARBA00022801"/>
    </source>
</evidence>
<evidence type="ECO:0000256" key="6">
    <source>
        <dbReference type="ARBA" id="ARBA00023295"/>
    </source>
</evidence>
<keyword evidence="3" id="KW-0134">Cell wall</keyword>
<comment type="subcellular location">
    <subcellularLocation>
        <location evidence="1">Secreted</location>
        <location evidence="1">Cell wall</location>
    </subcellularLocation>
</comment>
<evidence type="ECO:0000256" key="7">
    <source>
        <dbReference type="ARBA" id="ARBA00023316"/>
    </source>
</evidence>
<evidence type="ECO:0000256" key="1">
    <source>
        <dbReference type="ARBA" id="ARBA00004191"/>
    </source>
</evidence>
<reference evidence="10" key="1">
    <citation type="journal article" date="2021" name="Nat. Commun.">
        <title>Genomic analyses provide insights into spinach domestication and the genetic basis of agronomic traits.</title>
        <authorList>
            <person name="Cai X."/>
            <person name="Sun X."/>
            <person name="Xu C."/>
            <person name="Sun H."/>
            <person name="Wang X."/>
            <person name="Ge C."/>
            <person name="Zhang Z."/>
            <person name="Wang Q."/>
            <person name="Fei Z."/>
            <person name="Jiao C."/>
            <person name="Wang Q."/>
        </authorList>
    </citation>
    <scope>NUCLEOTIDE SEQUENCE [LARGE SCALE GENOMIC DNA]</scope>
    <source>
        <strain evidence="10">cv. Varoflay</strain>
    </source>
</reference>
<gene>
    <name evidence="11" type="primary">LOC110786754</name>
</gene>
<keyword evidence="10" id="KW-1185">Reference proteome</keyword>
<keyword evidence="5 9" id="KW-0378">Hydrolase</keyword>
<evidence type="ECO:0000256" key="4">
    <source>
        <dbReference type="ARBA" id="ARBA00022525"/>
    </source>
</evidence>
<accession>A0ABM3R470</accession>
<evidence type="ECO:0000256" key="3">
    <source>
        <dbReference type="ARBA" id="ARBA00022512"/>
    </source>
</evidence>
<keyword evidence="4" id="KW-0964">Secreted</keyword>
<dbReference type="InterPro" id="IPR006626">
    <property type="entry name" value="PbH1"/>
</dbReference>
<dbReference type="SMART" id="SM00710">
    <property type="entry name" value="PbH1"/>
    <property type="match status" value="4"/>
</dbReference>
<sequence>MDYGAVGDGVQDDSPAFSKAWADVCAVTGDTPTLTVPVFQLGAQTLTIPTGKTFLLTPIAFNGPCKSSSIHVEIQGKLVAPDKRDKWKKCEANCWIVFASIENLIVEGSGEINGKGSIWWQALCLANCNGLELKGLTHVDSPKCHISISGCNNSIISNLHILAPENSLNTDGIDIVSSSHLHISDSIIQTGDDCIAIGSETSWINITGITCGPGHGISIGSLGKDGEIARVEEIHVRNCTFNGSLNGARIKTWQGGKGYARNIIFEEIPLIDVGNPIIIDQYYCNGDHTKCATSAEKSAVAVTGVSYRGFHGTSTTSAAISLNCSNTVACTGIVMESIDIKSSNGSNDTFAFCINAHGKQSGVSPQVPCLTP</sequence>
<dbReference type="InterPro" id="IPR012334">
    <property type="entry name" value="Pectin_lyas_fold"/>
</dbReference>
<comment type="similarity">
    <text evidence="2 9">Belongs to the glycosyl hydrolase 28 family.</text>
</comment>
<dbReference type="Proteomes" id="UP000813463">
    <property type="component" value="Chromosome 1"/>
</dbReference>
<name>A0ABM3R470_SPIOL</name>
<dbReference type="InterPro" id="IPR000743">
    <property type="entry name" value="Glyco_hydro_28"/>
</dbReference>
<dbReference type="SUPFAM" id="SSF51126">
    <property type="entry name" value="Pectin lyase-like"/>
    <property type="match status" value="1"/>
</dbReference>
<evidence type="ECO:0000256" key="9">
    <source>
        <dbReference type="RuleBase" id="RU361169"/>
    </source>
</evidence>
<evidence type="ECO:0000313" key="11">
    <source>
        <dbReference type="RefSeq" id="XP_056690405.1"/>
    </source>
</evidence>
<dbReference type="PANTHER" id="PTHR31375">
    <property type="match status" value="1"/>
</dbReference>
<dbReference type="RefSeq" id="XP_056690405.1">
    <property type="nucleotide sequence ID" value="XM_056834427.1"/>
</dbReference>
<evidence type="ECO:0000313" key="10">
    <source>
        <dbReference type="Proteomes" id="UP000813463"/>
    </source>
</evidence>
<organism evidence="10 11">
    <name type="scientific">Spinacia oleracea</name>
    <name type="common">Spinach</name>
    <dbReference type="NCBI Taxonomy" id="3562"/>
    <lineage>
        <taxon>Eukaryota</taxon>
        <taxon>Viridiplantae</taxon>
        <taxon>Streptophyta</taxon>
        <taxon>Embryophyta</taxon>
        <taxon>Tracheophyta</taxon>
        <taxon>Spermatophyta</taxon>
        <taxon>Magnoliopsida</taxon>
        <taxon>eudicotyledons</taxon>
        <taxon>Gunneridae</taxon>
        <taxon>Pentapetalae</taxon>
        <taxon>Caryophyllales</taxon>
        <taxon>Chenopodiaceae</taxon>
        <taxon>Chenopodioideae</taxon>
        <taxon>Anserineae</taxon>
        <taxon>Spinacia</taxon>
    </lineage>
</organism>
<proteinExistence type="inferred from homology"/>